<dbReference type="PANTHER" id="PTHR18866:SF33">
    <property type="entry name" value="METHYLCROTONOYL-COA CARBOXYLASE SUBUNIT ALPHA, MITOCHONDRIAL-RELATED"/>
    <property type="match status" value="1"/>
</dbReference>
<evidence type="ECO:0000259" key="16">
    <source>
        <dbReference type="PROSITE" id="PS50975"/>
    </source>
</evidence>
<keyword evidence="19" id="KW-1185">Reference proteome</keyword>
<dbReference type="FunFam" id="3.30.1490.20:FF:000018">
    <property type="entry name" value="Biotin carboxylase"/>
    <property type="match status" value="1"/>
</dbReference>
<evidence type="ECO:0000256" key="10">
    <source>
        <dbReference type="ARBA" id="ARBA00023098"/>
    </source>
</evidence>
<dbReference type="GO" id="GO:0004658">
    <property type="term" value="F:propionyl-CoA carboxylase activity"/>
    <property type="evidence" value="ECO:0007669"/>
    <property type="project" value="UniProtKB-EC"/>
</dbReference>
<evidence type="ECO:0000313" key="18">
    <source>
        <dbReference type="EMBL" id="SDJ16091.1"/>
    </source>
</evidence>
<dbReference type="SUPFAM" id="SSF56059">
    <property type="entry name" value="Glutathione synthetase ATP-binding domain-like"/>
    <property type="match status" value="1"/>
</dbReference>
<accession>A0A1G8RGP5</accession>
<evidence type="ECO:0000256" key="8">
    <source>
        <dbReference type="ARBA" id="ARBA00022842"/>
    </source>
</evidence>
<evidence type="ECO:0000256" key="9">
    <source>
        <dbReference type="ARBA" id="ARBA00022963"/>
    </source>
</evidence>
<dbReference type="Gene3D" id="3.30.700.30">
    <property type="match status" value="1"/>
</dbReference>
<dbReference type="Gene3D" id="2.40.50.100">
    <property type="match status" value="1"/>
</dbReference>
<dbReference type="Pfam" id="PF18140">
    <property type="entry name" value="PCC_BT"/>
    <property type="match status" value="1"/>
</dbReference>
<dbReference type="CDD" id="cd06850">
    <property type="entry name" value="biotinyl_domain"/>
    <property type="match status" value="1"/>
</dbReference>
<dbReference type="EC" id="6.4.1.3" evidence="3"/>
<evidence type="ECO:0000256" key="4">
    <source>
        <dbReference type="ARBA" id="ARBA00022598"/>
    </source>
</evidence>
<comment type="catalytic activity">
    <reaction evidence="13">
        <text>propanoyl-CoA + hydrogencarbonate + ATP = (S)-methylmalonyl-CoA + ADP + phosphate + H(+)</text>
        <dbReference type="Rhea" id="RHEA:23720"/>
        <dbReference type="ChEBI" id="CHEBI:15378"/>
        <dbReference type="ChEBI" id="CHEBI:17544"/>
        <dbReference type="ChEBI" id="CHEBI:30616"/>
        <dbReference type="ChEBI" id="CHEBI:43474"/>
        <dbReference type="ChEBI" id="CHEBI:57327"/>
        <dbReference type="ChEBI" id="CHEBI:57392"/>
        <dbReference type="ChEBI" id="CHEBI:456216"/>
        <dbReference type="EC" id="6.4.1.3"/>
    </reaction>
    <physiologicalReaction direction="left-to-right" evidence="13">
        <dbReference type="Rhea" id="RHEA:23721"/>
    </physiologicalReaction>
</comment>
<keyword evidence="6 14" id="KW-0547">Nucleotide-binding</keyword>
<evidence type="ECO:0000259" key="15">
    <source>
        <dbReference type="PROSITE" id="PS50968"/>
    </source>
</evidence>
<evidence type="ECO:0000256" key="5">
    <source>
        <dbReference type="ARBA" id="ARBA00022723"/>
    </source>
</evidence>
<dbReference type="InterPro" id="IPR005481">
    <property type="entry name" value="BC-like_N"/>
</dbReference>
<dbReference type="SUPFAM" id="SSF51246">
    <property type="entry name" value="Rudiment single hybrid motif"/>
    <property type="match status" value="1"/>
</dbReference>
<dbReference type="PROSITE" id="PS00867">
    <property type="entry name" value="CPSASE_2"/>
    <property type="match status" value="1"/>
</dbReference>
<dbReference type="InterPro" id="IPR011053">
    <property type="entry name" value="Single_hybrid_motif"/>
</dbReference>
<gene>
    <name evidence="18" type="ORF">SAMN04487993_102017</name>
</gene>
<feature type="domain" description="Biotin carboxylation" evidence="17">
    <location>
        <begin position="1"/>
        <end position="451"/>
    </location>
</feature>
<dbReference type="STRING" id="555512.SAMN04487993_102017"/>
<feature type="domain" description="ATP-grasp" evidence="16">
    <location>
        <begin position="120"/>
        <end position="317"/>
    </location>
</feature>
<evidence type="ECO:0000256" key="2">
    <source>
        <dbReference type="ARBA" id="ARBA00005060"/>
    </source>
</evidence>
<comment type="pathway">
    <text evidence="2">Metabolic intermediate metabolism; propanoyl-CoA degradation; succinyl-CoA from propanoyl-CoA: step 1/3.</text>
</comment>
<protein>
    <recommendedName>
        <fullName evidence="3">propionyl-CoA carboxylase</fullName>
        <ecNumber evidence="3">6.4.1.3</ecNumber>
    </recommendedName>
</protein>
<dbReference type="FunFam" id="3.30.470.20:FF:000028">
    <property type="entry name" value="Methylcrotonoyl-CoA carboxylase subunit alpha, mitochondrial"/>
    <property type="match status" value="1"/>
</dbReference>
<dbReference type="RefSeq" id="WP_089850046.1">
    <property type="nucleotide sequence ID" value="NZ_FNEJ01000020.1"/>
</dbReference>
<dbReference type="InterPro" id="IPR011764">
    <property type="entry name" value="Biotin_carboxylation_dom"/>
</dbReference>
<dbReference type="PROSITE" id="PS00188">
    <property type="entry name" value="BIOTIN"/>
    <property type="match status" value="1"/>
</dbReference>
<dbReference type="Pfam" id="PF02786">
    <property type="entry name" value="CPSase_L_D2"/>
    <property type="match status" value="1"/>
</dbReference>
<dbReference type="Pfam" id="PF02785">
    <property type="entry name" value="Biotin_carb_C"/>
    <property type="match status" value="1"/>
</dbReference>
<dbReference type="GO" id="GO:0046872">
    <property type="term" value="F:metal ion binding"/>
    <property type="evidence" value="ECO:0007669"/>
    <property type="project" value="UniProtKB-KW"/>
</dbReference>
<keyword evidence="8" id="KW-0460">Magnesium</keyword>
<dbReference type="AlphaFoldDB" id="A0A1G8RGP5"/>
<dbReference type="InterPro" id="IPR005479">
    <property type="entry name" value="CPAse_ATP-bd"/>
</dbReference>
<dbReference type="PROSITE" id="PS50979">
    <property type="entry name" value="BC"/>
    <property type="match status" value="1"/>
</dbReference>
<feature type="domain" description="Lipoyl-binding" evidence="15">
    <location>
        <begin position="587"/>
        <end position="666"/>
    </location>
</feature>
<dbReference type="InterPro" id="IPR001882">
    <property type="entry name" value="Biotin_BS"/>
</dbReference>
<dbReference type="InterPro" id="IPR011054">
    <property type="entry name" value="Rudment_hybrid_motif"/>
</dbReference>
<dbReference type="SUPFAM" id="SSF51230">
    <property type="entry name" value="Single hybrid motif"/>
    <property type="match status" value="1"/>
</dbReference>
<dbReference type="InterPro" id="IPR050856">
    <property type="entry name" value="Biotin_carboxylase_complex"/>
</dbReference>
<keyword evidence="5" id="KW-0479">Metal-binding</keyword>
<evidence type="ECO:0000256" key="11">
    <source>
        <dbReference type="ARBA" id="ARBA00023211"/>
    </source>
</evidence>
<evidence type="ECO:0000256" key="13">
    <source>
        <dbReference type="ARBA" id="ARBA00049495"/>
    </source>
</evidence>
<comment type="cofactor">
    <cofactor evidence="1">
        <name>biotin</name>
        <dbReference type="ChEBI" id="CHEBI:57586"/>
    </cofactor>
</comment>
<name>A0A1G8RGP5_9RHOB</name>
<dbReference type="OrthoDB" id="9763189at2"/>
<dbReference type="GO" id="GO:0005524">
    <property type="term" value="F:ATP binding"/>
    <property type="evidence" value="ECO:0007669"/>
    <property type="project" value="UniProtKB-UniRule"/>
</dbReference>
<evidence type="ECO:0000313" key="19">
    <source>
        <dbReference type="Proteomes" id="UP000199093"/>
    </source>
</evidence>
<dbReference type="Pfam" id="PF00289">
    <property type="entry name" value="Biotin_carb_N"/>
    <property type="match status" value="1"/>
</dbReference>
<dbReference type="InterPro" id="IPR011761">
    <property type="entry name" value="ATP-grasp"/>
</dbReference>
<evidence type="ECO:0000256" key="3">
    <source>
        <dbReference type="ARBA" id="ARBA00013050"/>
    </source>
</evidence>
<keyword evidence="12" id="KW-0092">Biotin</keyword>
<dbReference type="FunFam" id="2.40.50.100:FF:000003">
    <property type="entry name" value="Acetyl-CoA carboxylase biotin carboxyl carrier protein"/>
    <property type="match status" value="1"/>
</dbReference>
<dbReference type="NCBIfam" id="NF006367">
    <property type="entry name" value="PRK08591.1"/>
    <property type="match status" value="1"/>
</dbReference>
<dbReference type="EMBL" id="FNEJ01000020">
    <property type="protein sequence ID" value="SDJ16091.1"/>
    <property type="molecule type" value="Genomic_DNA"/>
</dbReference>
<sequence length="666" mass="72497">MFEKILIANRGEIACRVIKTARRMGIKTVAVYSDADRNALHVEMADEAVHIGAAPASQSYIVIDRIMGAIRQSGAQAVHPGYGFLSENPKFAQALDAEGVAFVGPPVKAIEAMGDKITSKKIAAEAGVNTVPGYMGLIADAEEAVTISNQIGYPVMIKASAGGGGKGMRIAWTDEEAREGFQSSKNEAASSFGDDRIFIEKFVTQPRHIEIQVLCDAHGNGLYLNERECSIQRRNQKVVEEAPSPFLDPETRRAMGEQAVALAKAVGYTSAGTVEFIVDGAKNFYFLEMNTRLQVEHPVTELITGIDLVEQMIRIAHGEPLTITQDDVKIDGWAIENRLYAEDPYRGFLPSIGRLTRYRPPAEGEMLGGVVRNDTGVYEGGEISMYYDPMIAKLCTWAPTREQAIEVMRNALDSFEVEGIGHNLPFLAAVMDHPRFVSGNITTAFIAEEYPEGFAGVTLPEPALRDIAAACAAMNRVAEIRRSRISGTLDNHERKVGSDWTVSLQGVDHEVTIAADRQGSTVRFADGAEIRVTGSWTPGMTLARMEVNGRPLVLKVGKVSAGFHIRSRGADLKVIVRTPRQAELARLMPEKLPPDTSKLLLCPMPGLVVKINVSEGDEVQDGQALCTVEAMKMENILRAERRGVVKKINAGAGDSLAVDDVIMEFE</sequence>
<keyword evidence="9" id="KW-0442">Lipid degradation</keyword>
<dbReference type="UniPathway" id="UPA00945">
    <property type="reaction ID" value="UER00908"/>
</dbReference>
<dbReference type="InterPro" id="IPR005482">
    <property type="entry name" value="Biotin_COase_C"/>
</dbReference>
<evidence type="ECO:0000256" key="12">
    <source>
        <dbReference type="ARBA" id="ARBA00023267"/>
    </source>
</evidence>
<keyword evidence="11" id="KW-0464">Manganese</keyword>
<dbReference type="InterPro" id="IPR016185">
    <property type="entry name" value="PreATP-grasp_dom_sf"/>
</dbReference>
<dbReference type="PROSITE" id="PS50968">
    <property type="entry name" value="BIOTINYL_LIPOYL"/>
    <property type="match status" value="1"/>
</dbReference>
<evidence type="ECO:0000256" key="7">
    <source>
        <dbReference type="ARBA" id="ARBA00022840"/>
    </source>
</evidence>
<organism evidence="18 19">
    <name type="scientific">Salipiger marinus</name>
    <dbReference type="NCBI Taxonomy" id="555512"/>
    <lineage>
        <taxon>Bacteria</taxon>
        <taxon>Pseudomonadati</taxon>
        <taxon>Pseudomonadota</taxon>
        <taxon>Alphaproteobacteria</taxon>
        <taxon>Rhodobacterales</taxon>
        <taxon>Roseobacteraceae</taxon>
        <taxon>Salipiger</taxon>
    </lineage>
</organism>
<dbReference type="PROSITE" id="PS00866">
    <property type="entry name" value="CPSASE_1"/>
    <property type="match status" value="1"/>
</dbReference>
<dbReference type="SMART" id="SM00878">
    <property type="entry name" value="Biotin_carb_C"/>
    <property type="match status" value="1"/>
</dbReference>
<keyword evidence="4" id="KW-0436">Ligase</keyword>
<dbReference type="FunFam" id="3.40.50.20:FF:000010">
    <property type="entry name" value="Propionyl-CoA carboxylase subunit alpha"/>
    <property type="match status" value="1"/>
</dbReference>
<keyword evidence="7 14" id="KW-0067">ATP-binding</keyword>
<evidence type="ECO:0000256" key="1">
    <source>
        <dbReference type="ARBA" id="ARBA00001953"/>
    </source>
</evidence>
<dbReference type="GO" id="GO:0016042">
    <property type="term" value="P:lipid catabolic process"/>
    <property type="evidence" value="ECO:0007669"/>
    <property type="project" value="UniProtKB-KW"/>
</dbReference>
<proteinExistence type="predicted"/>
<dbReference type="Gene3D" id="3.30.470.20">
    <property type="entry name" value="ATP-grasp fold, B domain"/>
    <property type="match status" value="1"/>
</dbReference>
<evidence type="ECO:0000259" key="17">
    <source>
        <dbReference type="PROSITE" id="PS50979"/>
    </source>
</evidence>
<dbReference type="Proteomes" id="UP000199093">
    <property type="component" value="Unassembled WGS sequence"/>
</dbReference>
<dbReference type="SUPFAM" id="SSF52440">
    <property type="entry name" value="PreATP-grasp domain"/>
    <property type="match status" value="1"/>
</dbReference>
<dbReference type="InterPro" id="IPR041265">
    <property type="entry name" value="PCC_BT"/>
</dbReference>
<keyword evidence="10" id="KW-0443">Lipid metabolism</keyword>
<dbReference type="InterPro" id="IPR000089">
    <property type="entry name" value="Biotin_lipoyl"/>
</dbReference>
<evidence type="ECO:0000256" key="14">
    <source>
        <dbReference type="PROSITE-ProRule" id="PRU00409"/>
    </source>
</evidence>
<dbReference type="Pfam" id="PF00364">
    <property type="entry name" value="Biotin_lipoyl"/>
    <property type="match status" value="1"/>
</dbReference>
<dbReference type="PROSITE" id="PS50975">
    <property type="entry name" value="ATP_GRASP"/>
    <property type="match status" value="1"/>
</dbReference>
<dbReference type="PANTHER" id="PTHR18866">
    <property type="entry name" value="CARBOXYLASE:PYRUVATE/ACETYL-COA/PROPIONYL-COA CARBOXYLASE"/>
    <property type="match status" value="1"/>
</dbReference>
<reference evidence="18 19" key="1">
    <citation type="submission" date="2016-10" db="EMBL/GenBank/DDBJ databases">
        <authorList>
            <person name="de Groot N.N."/>
        </authorList>
    </citation>
    <scope>NUCLEOTIDE SEQUENCE [LARGE SCALE GENOMIC DNA]</scope>
    <source>
        <strain evidence="18 19">DSM 26424</strain>
    </source>
</reference>
<evidence type="ECO:0000256" key="6">
    <source>
        <dbReference type="ARBA" id="ARBA00022741"/>
    </source>
</evidence>